<keyword evidence="5 9" id="KW-1133">Transmembrane helix</keyword>
<keyword evidence="7" id="KW-0325">Glycoprotein</keyword>
<keyword evidence="4" id="KW-0677">Repeat</keyword>
<dbReference type="Gene3D" id="2.40.10.500">
    <property type="match status" value="1"/>
</dbReference>
<dbReference type="Proteomes" id="UP000322524">
    <property type="component" value="Unassembled WGS sequence"/>
</dbReference>
<dbReference type="GO" id="GO:0005576">
    <property type="term" value="C:extracellular region"/>
    <property type="evidence" value="ECO:0007669"/>
    <property type="project" value="TreeGrafter"/>
</dbReference>
<evidence type="ECO:0000256" key="3">
    <source>
        <dbReference type="ARBA" id="ARBA00022729"/>
    </source>
</evidence>
<feature type="transmembrane region" description="Helical" evidence="9">
    <location>
        <begin position="496"/>
        <end position="518"/>
    </location>
</feature>
<dbReference type="InterPro" id="IPR011990">
    <property type="entry name" value="TPR-like_helical_dom_sf"/>
</dbReference>
<proteinExistence type="predicted"/>
<dbReference type="RefSeq" id="WP_148989094.1">
    <property type="nucleotide sequence ID" value="NZ_VTEV01000006.1"/>
</dbReference>
<feature type="transmembrane region" description="Helical" evidence="9">
    <location>
        <begin position="568"/>
        <end position="586"/>
    </location>
</feature>
<feature type="chain" id="PRO_5022735611" description="Yip1 domain-containing protein" evidence="10">
    <location>
        <begin position="24"/>
        <end position="674"/>
    </location>
</feature>
<dbReference type="SUPFAM" id="SSF48452">
    <property type="entry name" value="TPR-like"/>
    <property type="match status" value="1"/>
</dbReference>
<feature type="repeat" description="NHL" evidence="8">
    <location>
        <begin position="90"/>
        <end position="131"/>
    </location>
</feature>
<keyword evidence="2 9" id="KW-0812">Transmembrane</keyword>
<dbReference type="AlphaFoldDB" id="A0A5D4SWA4"/>
<dbReference type="GO" id="GO:0016020">
    <property type="term" value="C:membrane"/>
    <property type="evidence" value="ECO:0007669"/>
    <property type="project" value="UniProtKB-SubCell"/>
</dbReference>
<dbReference type="PROSITE" id="PS51125">
    <property type="entry name" value="NHL"/>
    <property type="match status" value="2"/>
</dbReference>
<comment type="subcellular location">
    <subcellularLocation>
        <location evidence="1">Membrane</location>
        <topology evidence="1">Multi-pass membrane protein</topology>
    </subcellularLocation>
</comment>
<dbReference type="Gene3D" id="2.120.10.30">
    <property type="entry name" value="TolB, C-terminal domain"/>
    <property type="match status" value="1"/>
</dbReference>
<accession>A0A5D4SWA4</accession>
<evidence type="ECO:0000256" key="1">
    <source>
        <dbReference type="ARBA" id="ARBA00004141"/>
    </source>
</evidence>
<sequence>MKRIFIGLLTVWLILLSPLQSFAALSVPYNTETVSTEGDIIETQTAYIPVGLFGSTSDIVNPEDVYIDQNNDVYVADSGTKKITKFDENGRKLLEVGEGILQMPTGVFVDEEQQIYVADYTNEKVYHFSREGEMLQEYGRPDSPLFGTRTPYKPQKITVDKRGNLYIIGEGSTNGIIQVGQDGTFHGFFGVNRTRPSLMSVIQDALTTDQQRSSMFLKVPPAPTNISIDEKGLVYTITAGTSFETIRKLNIAGGNILPTGILDSSNLRDITLGPLGNFFVIDANGRIIEFDSFGNILFLFGGKDDGTNRLGLFMDPSGIATDNLGRVFVTDRERGTVQVLEPTAFAEMLHGGISLYAQGLYIESEQYWSEVLRMNSSIGLAHNAMGEAYYKQQDYEAALKSFELVGNVAGYSDSFWEIRNQWMNENLSTVFAFLIGLFVVRATLLFADKKKGILAPARKRWQAFKKRKLLSELLFLGKFLRHPIDSFYYIKRQRRVSVLSATILYIILYLEFLFMKYFTGFIFRGGITLEQINFGMEFILLFLPIILFIVSNYLVSTINDGEGRFSDIYIGTIYSLSPIIVLLVPITLMSNVLTLNEYFLYVFFMQVMMGWSLIILFIMIKEIHAFEFLGTVRNIFTTIFCMLIIVLVCFIIYVLMDQVIDFVTAIIQEVILRV</sequence>
<dbReference type="InterPro" id="IPR006977">
    <property type="entry name" value="Yip1_dom"/>
</dbReference>
<organism evidence="12 13">
    <name type="scientific">Sutcliffiella horikoshii</name>
    <dbReference type="NCBI Taxonomy" id="79883"/>
    <lineage>
        <taxon>Bacteria</taxon>
        <taxon>Bacillati</taxon>
        <taxon>Bacillota</taxon>
        <taxon>Bacilli</taxon>
        <taxon>Bacillales</taxon>
        <taxon>Bacillaceae</taxon>
        <taxon>Sutcliffiella</taxon>
    </lineage>
</organism>
<evidence type="ECO:0000256" key="7">
    <source>
        <dbReference type="ARBA" id="ARBA00023180"/>
    </source>
</evidence>
<evidence type="ECO:0000256" key="10">
    <source>
        <dbReference type="SAM" id="SignalP"/>
    </source>
</evidence>
<dbReference type="OrthoDB" id="9799230at2"/>
<keyword evidence="6 9" id="KW-0472">Membrane</keyword>
<evidence type="ECO:0000256" key="2">
    <source>
        <dbReference type="ARBA" id="ARBA00022692"/>
    </source>
</evidence>
<reference evidence="12 13" key="1">
    <citation type="submission" date="2019-08" db="EMBL/GenBank/DDBJ databases">
        <title>Bacillus genomes from the desert of Cuatro Cienegas, Coahuila.</title>
        <authorList>
            <person name="Olmedo-Alvarez G."/>
        </authorList>
    </citation>
    <scope>NUCLEOTIDE SEQUENCE [LARGE SCALE GENOMIC DNA]</scope>
    <source>
        <strain evidence="12 13">CH28_1T</strain>
    </source>
</reference>
<dbReference type="SUPFAM" id="SSF101898">
    <property type="entry name" value="NHL repeat"/>
    <property type="match status" value="1"/>
</dbReference>
<evidence type="ECO:0000256" key="8">
    <source>
        <dbReference type="PROSITE-ProRule" id="PRU00504"/>
    </source>
</evidence>
<feature type="transmembrane region" description="Helical" evidence="9">
    <location>
        <begin position="538"/>
        <end position="556"/>
    </location>
</feature>
<dbReference type="STRING" id="79883.GCA_001636495_01188"/>
<feature type="repeat" description="NHL" evidence="8">
    <location>
        <begin position="313"/>
        <end position="343"/>
    </location>
</feature>
<dbReference type="Gene3D" id="1.25.40.10">
    <property type="entry name" value="Tetratricopeptide repeat domain"/>
    <property type="match status" value="1"/>
</dbReference>
<dbReference type="InterPro" id="IPR011042">
    <property type="entry name" value="6-blade_b-propeller_TolB-like"/>
</dbReference>
<evidence type="ECO:0000259" key="11">
    <source>
        <dbReference type="Pfam" id="PF04893"/>
    </source>
</evidence>
<dbReference type="PANTHER" id="PTHR10680">
    <property type="entry name" value="PEPTIDYL-GLYCINE ALPHA-AMIDATING MONOOXYGENASE"/>
    <property type="match status" value="1"/>
</dbReference>
<feature type="domain" description="Yip1" evidence="11">
    <location>
        <begin position="479"/>
        <end position="649"/>
    </location>
</feature>
<protein>
    <recommendedName>
        <fullName evidence="11">Yip1 domain-containing protein</fullName>
    </recommendedName>
</protein>
<dbReference type="InterPro" id="IPR001258">
    <property type="entry name" value="NHL_repeat"/>
</dbReference>
<dbReference type="PANTHER" id="PTHR10680:SF28">
    <property type="entry name" value="SMP-30_GLUCONOLACTONASE_LRE-LIKE REGION DOMAIN-CONTAINING PROTEIN"/>
    <property type="match status" value="1"/>
</dbReference>
<evidence type="ECO:0000256" key="9">
    <source>
        <dbReference type="SAM" id="Phobius"/>
    </source>
</evidence>
<evidence type="ECO:0000256" key="4">
    <source>
        <dbReference type="ARBA" id="ARBA00022737"/>
    </source>
</evidence>
<dbReference type="Pfam" id="PF01436">
    <property type="entry name" value="NHL"/>
    <property type="match status" value="2"/>
</dbReference>
<feature type="transmembrane region" description="Helical" evidence="9">
    <location>
        <begin position="427"/>
        <end position="447"/>
    </location>
</feature>
<evidence type="ECO:0000313" key="12">
    <source>
        <dbReference type="EMBL" id="TYS66941.1"/>
    </source>
</evidence>
<evidence type="ECO:0000313" key="13">
    <source>
        <dbReference type="Proteomes" id="UP000322524"/>
    </source>
</evidence>
<keyword evidence="3 10" id="KW-0732">Signal</keyword>
<comment type="caution">
    <text evidence="12">The sequence shown here is derived from an EMBL/GenBank/DDBJ whole genome shotgun (WGS) entry which is preliminary data.</text>
</comment>
<evidence type="ECO:0000256" key="5">
    <source>
        <dbReference type="ARBA" id="ARBA00022989"/>
    </source>
</evidence>
<name>A0A5D4SWA4_9BACI</name>
<dbReference type="CDD" id="cd05819">
    <property type="entry name" value="NHL"/>
    <property type="match status" value="1"/>
</dbReference>
<gene>
    <name evidence="12" type="ORF">FZC76_15530</name>
</gene>
<feature type="transmembrane region" description="Helical" evidence="9">
    <location>
        <begin position="632"/>
        <end position="656"/>
    </location>
</feature>
<feature type="signal peptide" evidence="10">
    <location>
        <begin position="1"/>
        <end position="23"/>
    </location>
</feature>
<dbReference type="Pfam" id="PF04893">
    <property type="entry name" value="Yip1"/>
    <property type="match status" value="1"/>
</dbReference>
<dbReference type="EMBL" id="VTEV01000006">
    <property type="protein sequence ID" value="TYS66941.1"/>
    <property type="molecule type" value="Genomic_DNA"/>
</dbReference>
<feature type="transmembrane region" description="Helical" evidence="9">
    <location>
        <begin position="598"/>
        <end position="620"/>
    </location>
</feature>
<evidence type="ECO:0000256" key="6">
    <source>
        <dbReference type="ARBA" id="ARBA00023136"/>
    </source>
</evidence>